<name>A0A6T1BM22_9DINO</name>
<dbReference type="AlphaFoldDB" id="A0A6T1BM22"/>
<feature type="compositionally biased region" description="Low complexity" evidence="1">
    <location>
        <begin position="340"/>
        <end position="351"/>
    </location>
</feature>
<dbReference type="Gene3D" id="2.20.70.10">
    <property type="match status" value="2"/>
</dbReference>
<dbReference type="PROSITE" id="PS50020">
    <property type="entry name" value="WW_DOMAIN_2"/>
    <property type="match status" value="2"/>
</dbReference>
<sequence>MGPASKRAREKAEEAEVRKRMALPQQLEPGAVVLYWDGWRGIVHDAFEALDSYWLADEESGEVIRDESGEIIAFKSAELQVVAPPPKLQGKNPYAPAVGVFVLGTASQMMRVLEHFGPPDPTKRTEPQELLAIPCHLCDPGSLLRTAREGVNPATLKLAQDQRPDLHVALRAYHLRHAVEQCSALLRLEDYFCLAGVTVPYSEEEIQAGVDKDEKKWRRSVANQLDVCVTAYGQKGEETTLFEAAQQSLGKSCGMCLSEVLWQEAAQSCIRKSLGVPELPLHFADSMNAKIYVLVLPEDASITEEGGILAFHEAFGSDYANLGLEADAEGDGADDTGKVGASATGPPATGAPEDRSEGHQDKTVSQWEAEQDKFADQPKLPPGWIRITSRNTGKTYFYNKETQESSFEFPLPEGWVKQVSKSTGKTYYFHARRKFSTFVRPTE</sequence>
<accession>A0A6T1BM22</accession>
<feature type="compositionally biased region" description="Basic and acidic residues" evidence="1">
    <location>
        <begin position="352"/>
        <end position="362"/>
    </location>
</feature>
<gene>
    <name evidence="3" type="ORF">AMON00008_LOCUS25449</name>
    <name evidence="4" type="ORF">AMON00008_LOCUS25450</name>
</gene>
<feature type="domain" description="WW" evidence="2">
    <location>
        <begin position="378"/>
        <end position="412"/>
    </location>
</feature>
<organism evidence="3">
    <name type="scientific">Alexandrium monilatum</name>
    <dbReference type="NCBI Taxonomy" id="311494"/>
    <lineage>
        <taxon>Eukaryota</taxon>
        <taxon>Sar</taxon>
        <taxon>Alveolata</taxon>
        <taxon>Dinophyceae</taxon>
        <taxon>Gonyaulacales</taxon>
        <taxon>Pyrocystaceae</taxon>
        <taxon>Alexandrium</taxon>
    </lineage>
</organism>
<dbReference type="CDD" id="cd00201">
    <property type="entry name" value="WW"/>
    <property type="match status" value="2"/>
</dbReference>
<feature type="region of interest" description="Disordered" evidence="1">
    <location>
        <begin position="326"/>
        <end position="364"/>
    </location>
</feature>
<dbReference type="InterPro" id="IPR036020">
    <property type="entry name" value="WW_dom_sf"/>
</dbReference>
<evidence type="ECO:0000256" key="1">
    <source>
        <dbReference type="SAM" id="MobiDB-lite"/>
    </source>
</evidence>
<dbReference type="PROSITE" id="PS01159">
    <property type="entry name" value="WW_DOMAIN_1"/>
    <property type="match status" value="2"/>
</dbReference>
<dbReference type="Pfam" id="PF00397">
    <property type="entry name" value="WW"/>
    <property type="match status" value="1"/>
</dbReference>
<dbReference type="InterPro" id="IPR001202">
    <property type="entry name" value="WW_dom"/>
</dbReference>
<evidence type="ECO:0000259" key="2">
    <source>
        <dbReference type="PROSITE" id="PS50020"/>
    </source>
</evidence>
<dbReference type="SMART" id="SM00456">
    <property type="entry name" value="WW"/>
    <property type="match status" value="2"/>
</dbReference>
<proteinExistence type="predicted"/>
<evidence type="ECO:0000313" key="3">
    <source>
        <dbReference type="EMBL" id="CAE4593491.1"/>
    </source>
</evidence>
<dbReference type="EMBL" id="HBNR01036940">
    <property type="protein sequence ID" value="CAE4593494.1"/>
    <property type="molecule type" value="Transcribed_RNA"/>
</dbReference>
<dbReference type="EMBL" id="HBNR01036939">
    <property type="protein sequence ID" value="CAE4593491.1"/>
    <property type="molecule type" value="Transcribed_RNA"/>
</dbReference>
<feature type="domain" description="WW" evidence="2">
    <location>
        <begin position="409"/>
        <end position="443"/>
    </location>
</feature>
<reference evidence="3" key="1">
    <citation type="submission" date="2021-01" db="EMBL/GenBank/DDBJ databases">
        <authorList>
            <person name="Corre E."/>
            <person name="Pelletier E."/>
            <person name="Niang G."/>
            <person name="Scheremetjew M."/>
            <person name="Finn R."/>
            <person name="Kale V."/>
            <person name="Holt S."/>
            <person name="Cochrane G."/>
            <person name="Meng A."/>
            <person name="Brown T."/>
            <person name="Cohen L."/>
        </authorList>
    </citation>
    <scope>NUCLEOTIDE SEQUENCE</scope>
    <source>
        <strain evidence="3">CCMP3105</strain>
    </source>
</reference>
<dbReference type="SUPFAM" id="SSF51045">
    <property type="entry name" value="WW domain"/>
    <property type="match status" value="2"/>
</dbReference>
<evidence type="ECO:0000313" key="4">
    <source>
        <dbReference type="EMBL" id="CAE4593494.1"/>
    </source>
</evidence>
<protein>
    <recommendedName>
        <fullName evidence="2">WW domain-containing protein</fullName>
    </recommendedName>
</protein>